<organism evidence="8 9">
    <name type="scientific">Streptomyces humicola</name>
    <dbReference type="NCBI Taxonomy" id="2953240"/>
    <lineage>
        <taxon>Bacteria</taxon>
        <taxon>Bacillati</taxon>
        <taxon>Actinomycetota</taxon>
        <taxon>Actinomycetes</taxon>
        <taxon>Kitasatosporales</taxon>
        <taxon>Streptomycetaceae</taxon>
        <taxon>Streptomyces</taxon>
    </lineage>
</organism>
<reference evidence="8" key="1">
    <citation type="submission" date="2022-06" db="EMBL/GenBank/DDBJ databases">
        <title>Draft genome sequence of Streptomyces sp. RB6PN25 isolated from peat swamp forest in Thailand.</title>
        <authorList>
            <person name="Duangmal K."/>
            <person name="Klaysubun C."/>
        </authorList>
    </citation>
    <scope>NUCLEOTIDE SEQUENCE</scope>
    <source>
        <strain evidence="8">RB6PN25</strain>
    </source>
</reference>
<proteinExistence type="predicted"/>
<feature type="transmembrane region" description="Helical" evidence="6">
    <location>
        <begin position="315"/>
        <end position="337"/>
    </location>
</feature>
<evidence type="ECO:0000256" key="6">
    <source>
        <dbReference type="SAM" id="Phobius"/>
    </source>
</evidence>
<dbReference type="Gene3D" id="1.20.1250.20">
    <property type="entry name" value="MFS general substrate transporter like domains"/>
    <property type="match status" value="1"/>
</dbReference>
<dbReference type="InterPro" id="IPR011701">
    <property type="entry name" value="MFS"/>
</dbReference>
<comment type="subcellular location">
    <subcellularLocation>
        <location evidence="1">Cell membrane</location>
        <topology evidence="1">Multi-pass membrane protein</topology>
    </subcellularLocation>
</comment>
<evidence type="ECO:0000256" key="4">
    <source>
        <dbReference type="ARBA" id="ARBA00023136"/>
    </source>
</evidence>
<feature type="transmembrane region" description="Helical" evidence="6">
    <location>
        <begin position="284"/>
        <end position="303"/>
    </location>
</feature>
<evidence type="ECO:0000256" key="1">
    <source>
        <dbReference type="ARBA" id="ARBA00004651"/>
    </source>
</evidence>
<evidence type="ECO:0000259" key="7">
    <source>
        <dbReference type="PROSITE" id="PS50850"/>
    </source>
</evidence>
<dbReference type="InterPro" id="IPR020846">
    <property type="entry name" value="MFS_dom"/>
</dbReference>
<feature type="transmembrane region" description="Helical" evidence="6">
    <location>
        <begin position="349"/>
        <end position="369"/>
    </location>
</feature>
<protein>
    <submittedName>
        <fullName evidence="8">MFS transporter</fullName>
    </submittedName>
</protein>
<feature type="transmembrane region" description="Helical" evidence="6">
    <location>
        <begin position="390"/>
        <end position="406"/>
    </location>
</feature>
<dbReference type="Pfam" id="PF07690">
    <property type="entry name" value="MFS_1"/>
    <property type="match status" value="1"/>
</dbReference>
<dbReference type="SUPFAM" id="SSF103473">
    <property type="entry name" value="MFS general substrate transporter"/>
    <property type="match status" value="1"/>
</dbReference>
<keyword evidence="4 6" id="KW-0472">Membrane</keyword>
<feature type="transmembrane region" description="Helical" evidence="6">
    <location>
        <begin position="27"/>
        <end position="45"/>
    </location>
</feature>
<dbReference type="CDD" id="cd17321">
    <property type="entry name" value="MFS_MMR_MDR_like"/>
    <property type="match status" value="1"/>
</dbReference>
<dbReference type="Gene3D" id="1.20.1720.10">
    <property type="entry name" value="Multidrug resistance protein D"/>
    <property type="match status" value="1"/>
</dbReference>
<feature type="transmembrane region" description="Helical" evidence="6">
    <location>
        <begin position="249"/>
        <end position="272"/>
    </location>
</feature>
<comment type="caution">
    <text evidence="8">The sequence shown here is derived from an EMBL/GenBank/DDBJ whole genome shotgun (WGS) entry which is preliminary data.</text>
</comment>
<feature type="transmembrane region" description="Helical" evidence="6">
    <location>
        <begin position="150"/>
        <end position="170"/>
    </location>
</feature>
<evidence type="ECO:0000256" key="3">
    <source>
        <dbReference type="ARBA" id="ARBA00022989"/>
    </source>
</evidence>
<feature type="transmembrane region" description="Helical" evidence="6">
    <location>
        <begin position="418"/>
        <end position="443"/>
    </location>
</feature>
<evidence type="ECO:0000256" key="5">
    <source>
        <dbReference type="ARBA" id="ARBA00023251"/>
    </source>
</evidence>
<feature type="transmembrane region" description="Helical" evidence="6">
    <location>
        <begin position="206"/>
        <end position="228"/>
    </location>
</feature>
<keyword evidence="9" id="KW-1185">Reference proteome</keyword>
<keyword evidence="5" id="KW-0046">Antibiotic resistance</keyword>
<keyword evidence="2 6" id="KW-0812">Transmembrane</keyword>
<dbReference type="PANTHER" id="PTHR42718:SF39">
    <property type="entry name" value="ACTINORHODIN TRANSPORTER-RELATED"/>
    <property type="match status" value="1"/>
</dbReference>
<name>A0ABT1PYU1_9ACTN</name>
<evidence type="ECO:0000313" key="9">
    <source>
        <dbReference type="Proteomes" id="UP001057702"/>
    </source>
</evidence>
<dbReference type="EMBL" id="JANFNG010000016">
    <property type="protein sequence ID" value="MCQ4082794.1"/>
    <property type="molecule type" value="Genomic_DNA"/>
</dbReference>
<evidence type="ECO:0000256" key="2">
    <source>
        <dbReference type="ARBA" id="ARBA00022692"/>
    </source>
</evidence>
<feature type="transmembrane region" description="Helical" evidence="6">
    <location>
        <begin position="182"/>
        <end position="200"/>
    </location>
</feature>
<evidence type="ECO:0000313" key="8">
    <source>
        <dbReference type="EMBL" id="MCQ4082794.1"/>
    </source>
</evidence>
<dbReference type="InterPro" id="IPR036259">
    <property type="entry name" value="MFS_trans_sf"/>
</dbReference>
<dbReference type="Proteomes" id="UP001057702">
    <property type="component" value="Unassembled WGS sequence"/>
</dbReference>
<dbReference type="PANTHER" id="PTHR42718">
    <property type="entry name" value="MAJOR FACILITATOR SUPERFAMILY MULTIDRUG TRANSPORTER MFSC"/>
    <property type="match status" value="1"/>
</dbReference>
<sequence length="451" mass="46286">MAILDTFIVLVAAPAIQSGLHASDADIQLIMAGYQLTYAVALITGARLGDLFGRRRLFAIGMGLFTLSSVACAAAPNADMLIAARLVQGLSAAAMFPQVFAMIQVLVPAQQRPKAFSALGAVIGSSTIIGQLLGGALIQANLFGSSWRPVFWVNVPIGLVTLLLVARWVPESRAAEARGLDLRGASVLTVALAMLVVPLIEGRQAGWPLWTWLSLAGSLLLFVVFAAVERGVDGRGGSPLLQLRLLKQRPFAVGMTLVIIAYAGINSFFLVLSLTLQDGLGQSALGAGLVYTPLALAFFAASISAGRLARHGRTVLQVGALAGGVGYVVTICIALLAGHSLSAWALTPGLLLIGAGNGLLVTPLLNAVLSQIGPGEVGMASGVLSTGQQVGGALGVAAIGVIYYNYLGTAAHPSVAEFGHAFAMAALFNVTLAVAISALLPVLPRAKKAAS</sequence>
<feature type="transmembrane region" description="Helical" evidence="6">
    <location>
        <begin position="115"/>
        <end position="138"/>
    </location>
</feature>
<keyword evidence="3 6" id="KW-1133">Transmembrane helix</keyword>
<feature type="domain" description="Major facilitator superfamily (MFS) profile" evidence="7">
    <location>
        <begin position="1"/>
        <end position="447"/>
    </location>
</feature>
<gene>
    <name evidence="8" type="ORF">NGB36_19835</name>
</gene>
<accession>A0ABT1PYU1</accession>
<feature type="transmembrane region" description="Helical" evidence="6">
    <location>
        <begin position="57"/>
        <end position="76"/>
    </location>
</feature>
<feature type="transmembrane region" description="Helical" evidence="6">
    <location>
        <begin position="82"/>
        <end position="103"/>
    </location>
</feature>
<dbReference type="PROSITE" id="PS50850">
    <property type="entry name" value="MFS"/>
    <property type="match status" value="1"/>
</dbReference>